<evidence type="ECO:0000313" key="3">
    <source>
        <dbReference type="Proteomes" id="UP000198564"/>
    </source>
</evidence>
<dbReference type="InterPro" id="IPR036412">
    <property type="entry name" value="HAD-like_sf"/>
</dbReference>
<dbReference type="PANTHER" id="PTHR43316:SF8">
    <property type="entry name" value="HAD FAMILY HYDROLASE"/>
    <property type="match status" value="1"/>
</dbReference>
<name>A0A1H6U250_9LACT</name>
<reference evidence="3" key="1">
    <citation type="submission" date="2016-10" db="EMBL/GenBank/DDBJ databases">
        <authorList>
            <person name="Varghese N."/>
            <person name="Submissions S."/>
        </authorList>
    </citation>
    <scope>NUCLEOTIDE SEQUENCE [LARGE SCALE GENOMIC DNA]</scope>
    <source>
        <strain evidence="3">DSM 25751</strain>
    </source>
</reference>
<accession>A0A1H6U250</accession>
<dbReference type="PANTHER" id="PTHR43316">
    <property type="entry name" value="HYDROLASE, HALOACID DELAHOGENASE-RELATED"/>
    <property type="match status" value="1"/>
</dbReference>
<dbReference type="GO" id="GO:0008962">
    <property type="term" value="F:phosphatidylglycerophosphatase activity"/>
    <property type="evidence" value="ECO:0007669"/>
    <property type="project" value="InterPro"/>
</dbReference>
<evidence type="ECO:0000313" key="2">
    <source>
        <dbReference type="EMBL" id="SEI82032.1"/>
    </source>
</evidence>
<dbReference type="InterPro" id="IPR006439">
    <property type="entry name" value="HAD-SF_hydro_IA"/>
</dbReference>
<dbReference type="RefSeq" id="WP_091635001.1">
    <property type="nucleotide sequence ID" value="NZ_FNYW01000023.1"/>
</dbReference>
<dbReference type="Proteomes" id="UP000198564">
    <property type="component" value="Unassembled WGS sequence"/>
</dbReference>
<sequence>MFNSFKPTWMVESIYQITPEQLKSKNIKAVLTDLDNTLIAWNNPEATEETIEWIKTMKQNDIKVVILSNNSRKRVKKVATILDLDFVPNAMKPLTIGFKKAVKKYAFDKDEWLMVGDQVITDIRGANETGLKTVLVKPILDSDAWNTRLNRYIELKIMKYLIKKDPEMKWRDTIDVRRITE</sequence>
<dbReference type="InterPro" id="IPR010021">
    <property type="entry name" value="PGPP1/Gep4"/>
</dbReference>
<proteinExistence type="predicted"/>
<dbReference type="Pfam" id="PF00702">
    <property type="entry name" value="Hydrolase"/>
    <property type="match status" value="1"/>
</dbReference>
<organism evidence="2 3">
    <name type="scientific">Alkalibacterium gilvum</name>
    <dbReference type="NCBI Taxonomy" id="1130080"/>
    <lineage>
        <taxon>Bacteria</taxon>
        <taxon>Bacillati</taxon>
        <taxon>Bacillota</taxon>
        <taxon>Bacilli</taxon>
        <taxon>Lactobacillales</taxon>
        <taxon>Carnobacteriaceae</taxon>
        <taxon>Alkalibacterium</taxon>
    </lineage>
</organism>
<protein>
    <submittedName>
        <fullName evidence="2">Uncharacterized protein</fullName>
    </submittedName>
</protein>
<gene>
    <name evidence="2" type="ORF">SAMN04488113_1233</name>
</gene>
<dbReference type="AlphaFoldDB" id="A0A1H6U250"/>
<dbReference type="STRING" id="1130080.SAMN04488113_1233"/>
<dbReference type="SUPFAM" id="SSF56784">
    <property type="entry name" value="HAD-like"/>
    <property type="match status" value="1"/>
</dbReference>
<dbReference type="InterPro" id="IPR023214">
    <property type="entry name" value="HAD_sf"/>
</dbReference>
<dbReference type="EMBL" id="FNYW01000023">
    <property type="protein sequence ID" value="SEI82032.1"/>
    <property type="molecule type" value="Genomic_DNA"/>
</dbReference>
<keyword evidence="3" id="KW-1185">Reference proteome</keyword>
<dbReference type="InterPro" id="IPR051540">
    <property type="entry name" value="S-2-haloacid_dehalogenase"/>
</dbReference>
<dbReference type="InterPro" id="IPR006549">
    <property type="entry name" value="HAD-SF_hydro_IIIA"/>
</dbReference>
<dbReference type="OrthoDB" id="9787572at2"/>
<evidence type="ECO:0000256" key="1">
    <source>
        <dbReference type="ARBA" id="ARBA00022801"/>
    </source>
</evidence>
<dbReference type="NCBIfam" id="TIGR01662">
    <property type="entry name" value="HAD-SF-IIIA"/>
    <property type="match status" value="1"/>
</dbReference>
<keyword evidence="1" id="KW-0378">Hydrolase</keyword>
<dbReference type="Gene3D" id="3.40.50.1000">
    <property type="entry name" value="HAD superfamily/HAD-like"/>
    <property type="match status" value="1"/>
</dbReference>
<dbReference type="NCBIfam" id="TIGR01549">
    <property type="entry name" value="HAD-SF-IA-v1"/>
    <property type="match status" value="1"/>
</dbReference>
<dbReference type="NCBIfam" id="TIGR01668">
    <property type="entry name" value="YqeG_hyp_ppase"/>
    <property type="match status" value="1"/>
</dbReference>
<dbReference type="CDD" id="cd16416">
    <property type="entry name" value="HAD_BsYqeG-like"/>
    <property type="match status" value="1"/>
</dbReference>